<feature type="compositionally biased region" description="Acidic residues" evidence="6">
    <location>
        <begin position="248"/>
        <end position="266"/>
    </location>
</feature>
<dbReference type="GO" id="GO:0017177">
    <property type="term" value="C:glucosidase II complex"/>
    <property type="evidence" value="ECO:0007669"/>
    <property type="project" value="TreeGrafter"/>
</dbReference>
<dbReference type="PANTHER" id="PTHR12630">
    <property type="entry name" value="N-LINKED OLIGOSACCHARIDE PROCESSING"/>
    <property type="match status" value="1"/>
</dbReference>
<evidence type="ECO:0000313" key="9">
    <source>
        <dbReference type="EMBL" id="KAI3436314.1"/>
    </source>
</evidence>
<feature type="compositionally biased region" description="Basic and acidic residues" evidence="6">
    <location>
        <begin position="363"/>
        <end position="378"/>
    </location>
</feature>
<dbReference type="SUPFAM" id="SSF50911">
    <property type="entry name" value="Mannose 6-phosphate receptor domain"/>
    <property type="match status" value="1"/>
</dbReference>
<dbReference type="EMBL" id="SIDB01000002">
    <property type="protein sequence ID" value="KAI3436314.1"/>
    <property type="molecule type" value="Genomic_DNA"/>
</dbReference>
<dbReference type="GO" id="GO:0006491">
    <property type="term" value="P:N-glycan processing"/>
    <property type="evidence" value="ECO:0007669"/>
    <property type="project" value="TreeGrafter"/>
</dbReference>
<feature type="compositionally biased region" description="Acidic residues" evidence="6">
    <location>
        <begin position="380"/>
        <end position="397"/>
    </location>
</feature>
<gene>
    <name evidence="9" type="ORF">D9Q98_002367</name>
</gene>
<accession>A0A9D4TW49</accession>
<feature type="compositionally biased region" description="Low complexity" evidence="6">
    <location>
        <begin position="214"/>
        <end position="231"/>
    </location>
</feature>
<dbReference type="OrthoDB" id="28322at2759"/>
<dbReference type="InterPro" id="IPR009011">
    <property type="entry name" value="Man6P_isomerase_rcpt-bd_dom_sf"/>
</dbReference>
<sequence length="679" mass="71237">MSLFRGPSAALLALIALLPCLCACSSIRGLDPALAARYEPDASGNFACLDGKKTIPFEQVNDDYCDCLDGSDEPGTAACPNGHFYCENKFFLPLLLNATMVDDGVCDCCDGSDEPEGRCANECYNKGYESLILLKNQAAAADKGVQARNKYVADAAGSKQEWAKRKAEVDGEVEKQRKAKEDAEALKSKLEEELRKLQERKKEVEAAKKKLEAPEQPAATEADKAATAAVEGDADEAAEAQEGVQEGVEGEEGGAEEEGVEEEEGEDFRSDAELARERMSQWVPKSKDGDKAADAAAADGAADDEAAAAAVGDAHEAAEVEAGFEGEEGAEEGAEEVEEEGEDFRSEAELARERMAQWIPGSKDGKDEGSAEDDHPVADDVGEQADETAVEEGEEQLFLDTDAPGADAGADGAAGGSGSVGGSGGDEETASAEEGPAGGAAGTVEGNQPASALGKAWGVLNKLLRSLTRGKLGGGAFESGDELSAALAALEAELDTLNTKLTSARTKATEARQKLTDLEAEQTKLQDRLDGSYGQDDAYVALVGRCIEAKVEKYTYEVCPFEKASQKDGASSTSLGTWAGFEEGESKMAFKNGQGCWQGPSRTMTVSLVCGNKERLTKVAEPSRCEYTAELETPAACTAAAAEALRSEVQARQRFLSGEDEAAAQEAAAQAEAGSHNEL</sequence>
<dbReference type="InterPro" id="IPR044865">
    <property type="entry name" value="MRH_dom"/>
</dbReference>
<feature type="compositionally biased region" description="Low complexity" evidence="6">
    <location>
        <begin position="664"/>
        <end position="673"/>
    </location>
</feature>
<dbReference type="InterPro" id="IPR028146">
    <property type="entry name" value="PRKCSH_N"/>
</dbReference>
<dbReference type="Pfam" id="PF12999">
    <property type="entry name" value="PRKCSH-like"/>
    <property type="match status" value="1"/>
</dbReference>
<feature type="compositionally biased region" description="Basic and acidic residues" evidence="6">
    <location>
        <begin position="267"/>
        <end position="293"/>
    </location>
</feature>
<protein>
    <recommendedName>
        <fullName evidence="1">Glucosidase 2 subunit beta</fullName>
    </recommendedName>
</protein>
<feature type="chain" id="PRO_5038723573" description="Glucosidase 2 subunit beta" evidence="7">
    <location>
        <begin position="25"/>
        <end position="679"/>
    </location>
</feature>
<dbReference type="InterPro" id="IPR036055">
    <property type="entry name" value="LDL_receptor-like_sf"/>
</dbReference>
<keyword evidence="2 7" id="KW-0732">Signal</keyword>
<feature type="coiled-coil region" evidence="5">
    <location>
        <begin position="480"/>
        <end position="528"/>
    </location>
</feature>
<comment type="caution">
    <text evidence="9">The sequence shown here is derived from an EMBL/GenBank/DDBJ whole genome shotgun (WGS) entry which is preliminary data.</text>
</comment>
<feature type="domain" description="MRH" evidence="8">
    <location>
        <begin position="544"/>
        <end position="639"/>
    </location>
</feature>
<evidence type="ECO:0000259" key="8">
    <source>
        <dbReference type="PROSITE" id="PS51914"/>
    </source>
</evidence>
<evidence type="ECO:0000256" key="4">
    <source>
        <dbReference type="ARBA" id="ARBA00023157"/>
    </source>
</evidence>
<evidence type="ECO:0000256" key="5">
    <source>
        <dbReference type="SAM" id="Coils"/>
    </source>
</evidence>
<evidence type="ECO:0000256" key="7">
    <source>
        <dbReference type="SAM" id="SignalP"/>
    </source>
</evidence>
<name>A0A9D4TW49_CHLVU</name>
<evidence type="ECO:0000256" key="3">
    <source>
        <dbReference type="ARBA" id="ARBA00022824"/>
    </source>
</evidence>
<dbReference type="Pfam" id="PF13015">
    <property type="entry name" value="PRKCSH_1"/>
    <property type="match status" value="1"/>
</dbReference>
<feature type="compositionally biased region" description="Basic and acidic residues" evidence="6">
    <location>
        <begin position="343"/>
        <end position="355"/>
    </location>
</feature>
<evidence type="ECO:0000256" key="2">
    <source>
        <dbReference type="ARBA" id="ARBA00022729"/>
    </source>
</evidence>
<evidence type="ECO:0000256" key="6">
    <source>
        <dbReference type="SAM" id="MobiDB-lite"/>
    </source>
</evidence>
<organism evidence="9 10">
    <name type="scientific">Chlorella vulgaris</name>
    <name type="common">Green alga</name>
    <dbReference type="NCBI Taxonomy" id="3077"/>
    <lineage>
        <taxon>Eukaryota</taxon>
        <taxon>Viridiplantae</taxon>
        <taxon>Chlorophyta</taxon>
        <taxon>core chlorophytes</taxon>
        <taxon>Trebouxiophyceae</taxon>
        <taxon>Chlorellales</taxon>
        <taxon>Chlorellaceae</taxon>
        <taxon>Chlorella clade</taxon>
        <taxon>Chlorella</taxon>
    </lineage>
</organism>
<keyword evidence="3" id="KW-0256">Endoplasmic reticulum</keyword>
<feature type="compositionally biased region" description="Acidic residues" evidence="6">
    <location>
        <begin position="322"/>
        <end position="342"/>
    </location>
</feature>
<evidence type="ECO:0000256" key="1">
    <source>
        <dbReference type="ARBA" id="ARBA00022387"/>
    </source>
</evidence>
<dbReference type="CDD" id="cd00112">
    <property type="entry name" value="LDLa"/>
    <property type="match status" value="1"/>
</dbReference>
<dbReference type="InterPro" id="IPR036607">
    <property type="entry name" value="PRKCSH"/>
</dbReference>
<proteinExistence type="predicted"/>
<keyword evidence="10" id="KW-1185">Reference proteome</keyword>
<dbReference type="PANTHER" id="PTHR12630:SF1">
    <property type="entry name" value="GLUCOSIDASE 2 SUBUNIT BETA"/>
    <property type="match status" value="1"/>
</dbReference>
<dbReference type="Gene3D" id="4.10.400.10">
    <property type="entry name" value="Low-density Lipoprotein Receptor"/>
    <property type="match status" value="1"/>
</dbReference>
<feature type="region of interest" description="Disordered" evidence="6">
    <location>
        <begin position="654"/>
        <end position="679"/>
    </location>
</feature>
<dbReference type="InterPro" id="IPR039794">
    <property type="entry name" value="Gtb1-like"/>
</dbReference>
<dbReference type="Proteomes" id="UP001055712">
    <property type="component" value="Unassembled WGS sequence"/>
</dbReference>
<evidence type="ECO:0000313" key="10">
    <source>
        <dbReference type="Proteomes" id="UP001055712"/>
    </source>
</evidence>
<reference evidence="9" key="1">
    <citation type="journal article" date="2019" name="Plant J.">
        <title>Chlorella vulgaris genome assembly and annotation reveals the molecular basis for metabolic acclimation to high light conditions.</title>
        <authorList>
            <person name="Cecchin M."/>
            <person name="Marcolungo L."/>
            <person name="Rossato M."/>
            <person name="Girolomoni L."/>
            <person name="Cosentino E."/>
            <person name="Cuine S."/>
            <person name="Li-Beisson Y."/>
            <person name="Delledonne M."/>
            <person name="Ballottari M."/>
        </authorList>
    </citation>
    <scope>NUCLEOTIDE SEQUENCE</scope>
    <source>
        <strain evidence="9">211/11P</strain>
    </source>
</reference>
<keyword evidence="5" id="KW-0175">Coiled coil</keyword>
<dbReference type="Gene3D" id="2.70.130.10">
    <property type="entry name" value="Mannose-6-phosphate receptor binding domain"/>
    <property type="match status" value="1"/>
</dbReference>
<dbReference type="AlphaFoldDB" id="A0A9D4TW49"/>
<keyword evidence="4" id="KW-1015">Disulfide bond</keyword>
<dbReference type="PROSITE" id="PS51914">
    <property type="entry name" value="MRH"/>
    <property type="match status" value="1"/>
</dbReference>
<feature type="signal peptide" evidence="7">
    <location>
        <begin position="1"/>
        <end position="24"/>
    </location>
</feature>
<dbReference type="InterPro" id="IPR002172">
    <property type="entry name" value="LDrepeatLR_classA_rpt"/>
</dbReference>
<feature type="region of interest" description="Disordered" evidence="6">
    <location>
        <begin position="205"/>
        <end position="446"/>
    </location>
</feature>
<reference evidence="9" key="2">
    <citation type="submission" date="2020-11" db="EMBL/GenBank/DDBJ databases">
        <authorList>
            <person name="Cecchin M."/>
            <person name="Marcolungo L."/>
            <person name="Rossato M."/>
            <person name="Girolomoni L."/>
            <person name="Cosentino E."/>
            <person name="Cuine S."/>
            <person name="Li-Beisson Y."/>
            <person name="Delledonne M."/>
            <person name="Ballottari M."/>
        </authorList>
    </citation>
    <scope>NUCLEOTIDE SEQUENCE</scope>
    <source>
        <strain evidence="9">211/11P</strain>
        <tissue evidence="9">Whole cell</tissue>
    </source>
</reference>
<feature type="compositionally biased region" description="Gly residues" evidence="6">
    <location>
        <begin position="412"/>
        <end position="424"/>
    </location>
</feature>